<dbReference type="Pfam" id="PF25597">
    <property type="entry name" value="SH3_retrovirus"/>
    <property type="match status" value="1"/>
</dbReference>
<dbReference type="InterPro" id="IPR013103">
    <property type="entry name" value="RVT_2"/>
</dbReference>
<proteinExistence type="predicted"/>
<evidence type="ECO:0000259" key="3">
    <source>
        <dbReference type="Pfam" id="PF25597"/>
    </source>
</evidence>
<evidence type="ECO:0000313" key="4">
    <source>
        <dbReference type="EMBL" id="GJS63577.1"/>
    </source>
</evidence>
<dbReference type="PANTHER" id="PTHR47150:SF5">
    <property type="entry name" value="OS07G0546750 PROTEIN"/>
    <property type="match status" value="1"/>
</dbReference>
<dbReference type="InterPro" id="IPR057670">
    <property type="entry name" value="SH3_retrovirus"/>
</dbReference>
<dbReference type="EMBL" id="BQNB010009441">
    <property type="protein sequence ID" value="GJS63577.1"/>
    <property type="molecule type" value="Genomic_DNA"/>
</dbReference>
<dbReference type="Proteomes" id="UP001151760">
    <property type="component" value="Unassembled WGS sequence"/>
</dbReference>
<accession>A0ABQ4XES4</accession>
<evidence type="ECO:0000313" key="5">
    <source>
        <dbReference type="Proteomes" id="UP001151760"/>
    </source>
</evidence>
<feature type="region of interest" description="Disordered" evidence="1">
    <location>
        <begin position="103"/>
        <end position="183"/>
    </location>
</feature>
<feature type="compositionally biased region" description="Polar residues" evidence="1">
    <location>
        <begin position="145"/>
        <end position="156"/>
    </location>
</feature>
<feature type="domain" description="Reverse transcriptase Ty1/copia-type" evidence="2">
    <location>
        <begin position="304"/>
        <end position="474"/>
    </location>
</feature>
<name>A0ABQ4XES4_9ASTR</name>
<protein>
    <submittedName>
        <fullName evidence="4">Ribonuclease H-like domain-containing protein</fullName>
    </submittedName>
</protein>
<dbReference type="PANTHER" id="PTHR47150">
    <property type="entry name" value="OS12G0169200 PROTEIN"/>
    <property type="match status" value="1"/>
</dbReference>
<dbReference type="InterPro" id="IPR043502">
    <property type="entry name" value="DNA/RNA_pol_sf"/>
</dbReference>
<gene>
    <name evidence="4" type="ORF">Tco_0678141</name>
</gene>
<reference evidence="4" key="1">
    <citation type="journal article" date="2022" name="Int. J. Mol. Sci.">
        <title>Draft Genome of Tanacetum Coccineum: Genomic Comparison of Closely Related Tanacetum-Family Plants.</title>
        <authorList>
            <person name="Yamashiro T."/>
            <person name="Shiraishi A."/>
            <person name="Nakayama K."/>
            <person name="Satake H."/>
        </authorList>
    </citation>
    <scope>NUCLEOTIDE SEQUENCE</scope>
</reference>
<keyword evidence="5" id="KW-1185">Reference proteome</keyword>
<comment type="caution">
    <text evidence="4">The sequence shown here is derived from an EMBL/GenBank/DDBJ whole genome shotgun (WGS) entry which is preliminary data.</text>
</comment>
<feature type="compositionally biased region" description="Pro residues" evidence="1">
    <location>
        <begin position="158"/>
        <end position="170"/>
    </location>
</feature>
<sequence>MAAHLLNVLPSTAINNEIPFAKLYNKKPTYDHLRVFGCLCYPHIFFDHKLQPRSTACVFLGYPALHRGYRCLDLSTNKIIISRHVNFDEEQFPFGSMTPDMPPSYDFLLPPNNTSSPTPASPATSPFNPYINNLHSHTATHHPSEQNNTSSSTLQAQLPPPVHPTFPTPHPTSHATNSPHQPIPIAVNTSPRQTFTTTFAGQTHAHHTRSTSPIAITNYTTTAPTNSVLKNISTTNRHYMVTRAKAGISKPLTRMNCHITTNLFPALTYMPFVTLIGIRLWHKFNADGSLSRYKARLVANGRSQQQDWPIHQLDVKNAFLHGQLSETVYMHQPPGFVDSHHPDYVCLLQRSLYGLKQAPRAWFQRFASFITRVGFQHSKTDASLFVYRQGSDIAYLLLYVDDIVLTASSATLLQRIITLLHSEFAMTDLGSLNYFLGIFAQRSPFGLFLSQSKFVEEILERAHMEHCNPCKTPVDTESKLGSDDDEDEVNSELVLFTEACSAAIQASKPKKRRNQVEIDRYGAHDRLVAAYFSAHPQYDEAKFHCAGRIGISALVKCTFVIRQMEYGIVPNALDEYLQMGATAARDNLVQFCNAVMELY</sequence>
<feature type="compositionally biased region" description="Low complexity" evidence="1">
    <location>
        <begin position="110"/>
        <end position="129"/>
    </location>
</feature>
<evidence type="ECO:0000256" key="1">
    <source>
        <dbReference type="SAM" id="MobiDB-lite"/>
    </source>
</evidence>
<reference evidence="4" key="2">
    <citation type="submission" date="2022-01" db="EMBL/GenBank/DDBJ databases">
        <authorList>
            <person name="Yamashiro T."/>
            <person name="Shiraishi A."/>
            <person name="Satake H."/>
            <person name="Nakayama K."/>
        </authorList>
    </citation>
    <scope>NUCLEOTIDE SEQUENCE</scope>
</reference>
<feature type="domain" description="Retroviral polymerase SH3-like" evidence="3">
    <location>
        <begin position="38"/>
        <end position="96"/>
    </location>
</feature>
<organism evidence="4 5">
    <name type="scientific">Tanacetum coccineum</name>
    <dbReference type="NCBI Taxonomy" id="301880"/>
    <lineage>
        <taxon>Eukaryota</taxon>
        <taxon>Viridiplantae</taxon>
        <taxon>Streptophyta</taxon>
        <taxon>Embryophyta</taxon>
        <taxon>Tracheophyta</taxon>
        <taxon>Spermatophyta</taxon>
        <taxon>Magnoliopsida</taxon>
        <taxon>eudicotyledons</taxon>
        <taxon>Gunneridae</taxon>
        <taxon>Pentapetalae</taxon>
        <taxon>asterids</taxon>
        <taxon>campanulids</taxon>
        <taxon>Asterales</taxon>
        <taxon>Asteraceae</taxon>
        <taxon>Asteroideae</taxon>
        <taxon>Anthemideae</taxon>
        <taxon>Anthemidinae</taxon>
        <taxon>Tanacetum</taxon>
    </lineage>
</organism>
<dbReference type="SUPFAM" id="SSF56672">
    <property type="entry name" value="DNA/RNA polymerases"/>
    <property type="match status" value="1"/>
</dbReference>
<dbReference type="Pfam" id="PF07727">
    <property type="entry name" value="RVT_2"/>
    <property type="match status" value="1"/>
</dbReference>
<evidence type="ECO:0000259" key="2">
    <source>
        <dbReference type="Pfam" id="PF07727"/>
    </source>
</evidence>